<keyword evidence="2" id="KW-1185">Reference proteome</keyword>
<accession>A0A0M6Y0D6</accession>
<protein>
    <submittedName>
        <fullName evidence="1">Putative transcriptional regulator</fullName>
    </submittedName>
</protein>
<name>A0A0M6Y0D6_9HYPH</name>
<gene>
    <name evidence="1" type="ORF">LAL4801_01142</name>
</gene>
<evidence type="ECO:0000313" key="1">
    <source>
        <dbReference type="EMBL" id="CTQ42706.1"/>
    </source>
</evidence>
<dbReference type="AlphaFoldDB" id="A0A0M6Y0D6"/>
<dbReference type="RefSeq" id="WP_055654746.1">
    <property type="nucleotide sequence ID" value="NZ_CXST01000001.1"/>
</dbReference>
<dbReference type="Proteomes" id="UP000048926">
    <property type="component" value="Unassembled WGS sequence"/>
</dbReference>
<reference evidence="2" key="1">
    <citation type="submission" date="2015-07" db="EMBL/GenBank/DDBJ databases">
        <authorList>
            <person name="Rodrigo-Torres Lidia"/>
            <person name="Arahal R.David."/>
        </authorList>
    </citation>
    <scope>NUCLEOTIDE SEQUENCE [LARGE SCALE GENOMIC DNA]</scope>
    <source>
        <strain evidence="2">CECT 4801</strain>
    </source>
</reference>
<proteinExistence type="predicted"/>
<sequence>MHDKIYLNAQDLMVRYSIARVTLWRWQNGENPGFPQPVKFGKRRLWDLKAIESWERVKVASSNQSNKVGEVA</sequence>
<dbReference type="OrthoDB" id="8452166at2"/>
<evidence type="ECO:0000313" key="2">
    <source>
        <dbReference type="Proteomes" id="UP000048926"/>
    </source>
</evidence>
<dbReference type="EMBL" id="CXST01000001">
    <property type="protein sequence ID" value="CTQ42706.1"/>
    <property type="molecule type" value="Genomic_DNA"/>
</dbReference>
<organism evidence="1 2">
    <name type="scientific">Roseibium aggregatum</name>
    <dbReference type="NCBI Taxonomy" id="187304"/>
    <lineage>
        <taxon>Bacteria</taxon>
        <taxon>Pseudomonadati</taxon>
        <taxon>Pseudomonadota</taxon>
        <taxon>Alphaproteobacteria</taxon>
        <taxon>Hyphomicrobiales</taxon>
        <taxon>Stappiaceae</taxon>
        <taxon>Roseibium</taxon>
    </lineage>
</organism>